<evidence type="ECO:0000256" key="2">
    <source>
        <dbReference type="ARBA" id="ARBA00018987"/>
    </source>
</evidence>
<feature type="region of interest" description="Disordered" evidence="3">
    <location>
        <begin position="261"/>
        <end position="339"/>
    </location>
</feature>
<proteinExistence type="inferred from homology"/>
<feature type="region of interest" description="Disordered" evidence="3">
    <location>
        <begin position="191"/>
        <end position="243"/>
    </location>
</feature>
<dbReference type="AlphaFoldDB" id="A0A1C7N6H3"/>
<dbReference type="GO" id="GO:0000712">
    <property type="term" value="P:resolution of meiotic recombination intermediates"/>
    <property type="evidence" value="ECO:0007669"/>
    <property type="project" value="TreeGrafter"/>
</dbReference>
<feature type="non-terminal residue" evidence="6">
    <location>
        <position position="1"/>
    </location>
</feature>
<evidence type="ECO:0000259" key="4">
    <source>
        <dbReference type="Pfam" id="PF08585"/>
    </source>
</evidence>
<comment type="similarity">
    <text evidence="1">Belongs to the RMI1 family.</text>
</comment>
<dbReference type="GO" id="GO:0016604">
    <property type="term" value="C:nuclear body"/>
    <property type="evidence" value="ECO:0007669"/>
    <property type="project" value="TreeGrafter"/>
</dbReference>
<feature type="domain" description="RecQ-mediated genome instability protein 1 C-terminal OB-fold" evidence="5">
    <location>
        <begin position="423"/>
        <end position="524"/>
    </location>
</feature>
<dbReference type="STRING" id="101091.A0A1C7N6H3"/>
<dbReference type="EMBL" id="LUGH01000491">
    <property type="protein sequence ID" value="OBZ84598.1"/>
    <property type="molecule type" value="Genomic_DNA"/>
</dbReference>
<dbReference type="GO" id="GO:0000166">
    <property type="term" value="F:nucleotide binding"/>
    <property type="evidence" value="ECO:0007669"/>
    <property type="project" value="InterPro"/>
</dbReference>
<comment type="caution">
    <text evidence="6">The sequence shown here is derived from an EMBL/GenBank/DDBJ whole genome shotgun (WGS) entry which is preliminary data.</text>
</comment>
<gene>
    <name evidence="6" type="primary">Rmi1</name>
    <name evidence="6" type="ORF">A0J61_07352</name>
</gene>
<dbReference type="InParanoid" id="A0A1C7N6H3"/>
<sequence length="548" mass="61345">TYLVSWYADQQKPIPDIEIAYRQILSDVLNKDMSTTSESVIPDDFGQAAVQTFPPGPLQQQGVVLQIQDTNDITNSTFSLLNSLQNLTTVRQTYVERQVGQEVTFPRGMLRWTLTDGTRQIQAMEMETIPELDLKTPFGCKLLIKNCQVRRGMLLLYKNSIKVLGGDVPSLYGGDMVAELERRFKAELGIEQQTAQPPSTSMHRSSTASTLLNSSNSDTLPRPPNRFESFTQNTIGPIDEFDDFEDDDMLYSAVDEMTTRPVDLDLPDSSIPQPSLTSDPISTLSDDDDFVEPSFSPMRVDATRSSPSSGSSISLSKSKKSMAGSSTTPPRQEPSAKRSRYDTMYHDSLITHQADAAEQDQEGDDDGMDLSDLGWVNTSVWENLNNVKREGVRIDEEGRMHCTFDVIARKLKAMERDEPSEDLADIVFIKAKCVYFTNLRLSQTQKFNLEIEIADPDNTSSETFNVILNDHVLSELMGTSKQALLELSKQKGGQKRIMKEVFQPFQRKVMSATAILQLDISVMETKASQKDPGKTIFLPVVVGYEKYT</sequence>
<evidence type="ECO:0000256" key="1">
    <source>
        <dbReference type="ARBA" id="ARBA00006395"/>
    </source>
</evidence>
<reference evidence="6 7" key="1">
    <citation type="submission" date="2016-03" db="EMBL/GenBank/DDBJ databases">
        <title>Choanephora cucurbitarum.</title>
        <authorList>
            <person name="Min B."/>
            <person name="Park H."/>
            <person name="Park J.-H."/>
            <person name="Shin H.-D."/>
            <person name="Choi I.-G."/>
        </authorList>
    </citation>
    <scope>NUCLEOTIDE SEQUENCE [LARGE SCALE GENOMIC DNA]</scope>
    <source>
        <strain evidence="6 7">KUS-F28377</strain>
    </source>
</reference>
<protein>
    <recommendedName>
        <fullName evidence="2">RecQ-mediated genome instability protein 1</fullName>
    </recommendedName>
</protein>
<dbReference type="PANTHER" id="PTHR14790:SF15">
    <property type="entry name" value="RECQ-MEDIATED GENOME INSTABILITY PROTEIN 1"/>
    <property type="match status" value="1"/>
</dbReference>
<dbReference type="GO" id="GO:0031422">
    <property type="term" value="C:RecQ family helicase-topoisomerase III complex"/>
    <property type="evidence" value="ECO:0007669"/>
    <property type="project" value="TreeGrafter"/>
</dbReference>
<evidence type="ECO:0000256" key="3">
    <source>
        <dbReference type="SAM" id="MobiDB-lite"/>
    </source>
</evidence>
<dbReference type="InterPro" id="IPR013894">
    <property type="entry name" value="RMI1_OB"/>
</dbReference>
<dbReference type="InterPro" id="IPR032199">
    <property type="entry name" value="RMI1_C"/>
</dbReference>
<accession>A0A1C7N6H3</accession>
<dbReference type="PANTHER" id="PTHR14790">
    <property type="entry name" value="RECQ-MEDIATED GENOME INSTABILITY PROTEIN 1 RMI1"/>
    <property type="match status" value="1"/>
</dbReference>
<evidence type="ECO:0000313" key="6">
    <source>
        <dbReference type="EMBL" id="OBZ84598.1"/>
    </source>
</evidence>
<dbReference type="Gene3D" id="2.40.50.770">
    <property type="entry name" value="RecQ-mediated genome instability protein Rmi1, C-terminal domain"/>
    <property type="match status" value="1"/>
</dbReference>
<dbReference type="GO" id="GO:0000724">
    <property type="term" value="P:double-strand break repair via homologous recombination"/>
    <property type="evidence" value="ECO:0007669"/>
    <property type="project" value="TreeGrafter"/>
</dbReference>
<evidence type="ECO:0000313" key="7">
    <source>
        <dbReference type="Proteomes" id="UP000093000"/>
    </source>
</evidence>
<dbReference type="OrthoDB" id="341511at2759"/>
<feature type="compositionally biased region" description="Low complexity" evidence="3">
    <location>
        <begin position="305"/>
        <end position="316"/>
    </location>
</feature>
<dbReference type="Proteomes" id="UP000093000">
    <property type="component" value="Unassembled WGS sequence"/>
</dbReference>
<evidence type="ECO:0000259" key="5">
    <source>
        <dbReference type="Pfam" id="PF16099"/>
    </source>
</evidence>
<dbReference type="InterPro" id="IPR042470">
    <property type="entry name" value="RMI1_N_C_sf"/>
</dbReference>
<feature type="domain" description="RecQ mediated genome instability protein 1 OB-fold" evidence="4">
    <location>
        <begin position="42"/>
        <end position="172"/>
    </location>
</feature>
<keyword evidence="7" id="KW-1185">Reference proteome</keyword>
<name>A0A1C7N6H3_9FUNG</name>
<feature type="compositionally biased region" description="Low complexity" evidence="3">
    <location>
        <begin position="205"/>
        <end position="217"/>
    </location>
</feature>
<dbReference type="Pfam" id="PF08585">
    <property type="entry name" value="RMI1_N_C"/>
    <property type="match status" value="1"/>
</dbReference>
<feature type="compositionally biased region" description="Polar residues" evidence="3">
    <location>
        <begin position="191"/>
        <end position="204"/>
    </location>
</feature>
<organism evidence="6 7">
    <name type="scientific">Choanephora cucurbitarum</name>
    <dbReference type="NCBI Taxonomy" id="101091"/>
    <lineage>
        <taxon>Eukaryota</taxon>
        <taxon>Fungi</taxon>
        <taxon>Fungi incertae sedis</taxon>
        <taxon>Mucoromycota</taxon>
        <taxon>Mucoromycotina</taxon>
        <taxon>Mucoromycetes</taxon>
        <taxon>Mucorales</taxon>
        <taxon>Mucorineae</taxon>
        <taxon>Choanephoraceae</taxon>
        <taxon>Choanephoroideae</taxon>
        <taxon>Choanephora</taxon>
    </lineage>
</organism>
<feature type="compositionally biased region" description="Polar residues" evidence="3">
    <location>
        <begin position="270"/>
        <end position="284"/>
    </location>
</feature>
<dbReference type="Pfam" id="PF16099">
    <property type="entry name" value="RMI1_C"/>
    <property type="match status" value="1"/>
</dbReference>